<dbReference type="SUPFAM" id="SSF46785">
    <property type="entry name" value="Winged helix' DNA-binding domain"/>
    <property type="match status" value="1"/>
</dbReference>
<dbReference type="InterPro" id="IPR012967">
    <property type="entry name" value="COMT_dimerisation"/>
</dbReference>
<keyword evidence="2 8" id="KW-0489">Methyltransferase</keyword>
<dbReference type="PIRSF" id="PIRSF005739">
    <property type="entry name" value="O-mtase"/>
    <property type="match status" value="1"/>
</dbReference>
<dbReference type="InterPro" id="IPR029063">
    <property type="entry name" value="SAM-dependent_MTases_sf"/>
</dbReference>
<dbReference type="CDD" id="cd02440">
    <property type="entry name" value="AdoMet_MTases"/>
    <property type="match status" value="1"/>
</dbReference>
<evidence type="ECO:0000256" key="3">
    <source>
        <dbReference type="ARBA" id="ARBA00022679"/>
    </source>
</evidence>
<dbReference type="PANTHER" id="PTHR43712:SF2">
    <property type="entry name" value="O-METHYLTRANSFERASE CICE"/>
    <property type="match status" value="1"/>
</dbReference>
<evidence type="ECO:0000259" key="6">
    <source>
        <dbReference type="Pfam" id="PF00891"/>
    </source>
</evidence>
<sequence>MTSPASAPDPAIVLDLIEAYRRSQTMFAAVDLGLFDRLQAGPQTATELAAAIGAHADSLRRLLNACVALGLLLRNDDRYANTDMAAAYLTTDSPRRFTGYIKYSNSAGWKLWGHLGDAIREGTHRWQQAFGWEGPIFSHFFRTDEAAREFLMGMHGFGMLTSPHVAAAFDLTPFRTLADLGGATGHLAIACCERYPQLSAVVFDLPTVTPLATQIVSASSVADRVRVLPGDFFRDPLPPADLYALGRILHDWSEETIDRLLARIHSALPPGGGLLIAEKVLDDDHCGPRWALMQDLNMLTCTEGRERSLPDYRTVLERAGFTHVQGHRTNVPIDAVLAIKP</sequence>
<dbReference type="GO" id="GO:0046983">
    <property type="term" value="F:protein dimerization activity"/>
    <property type="evidence" value="ECO:0007669"/>
    <property type="project" value="InterPro"/>
</dbReference>
<evidence type="ECO:0000256" key="5">
    <source>
        <dbReference type="PIRSR" id="PIRSR005739-1"/>
    </source>
</evidence>
<dbReference type="SUPFAM" id="SSF53335">
    <property type="entry name" value="S-adenosyl-L-methionine-dependent methyltransferases"/>
    <property type="match status" value="1"/>
</dbReference>
<evidence type="ECO:0000256" key="2">
    <source>
        <dbReference type="ARBA" id="ARBA00022603"/>
    </source>
</evidence>
<reference evidence="8" key="1">
    <citation type="journal article" date="2020" name="mSystems">
        <title>Genome- and Community-Level Interaction Insights into Carbon Utilization and Element Cycling Functions of Hydrothermarchaeota in Hydrothermal Sediment.</title>
        <authorList>
            <person name="Zhou Z."/>
            <person name="Liu Y."/>
            <person name="Xu W."/>
            <person name="Pan J."/>
            <person name="Luo Z.H."/>
            <person name="Li M."/>
        </authorList>
    </citation>
    <scope>NUCLEOTIDE SEQUENCE [LARGE SCALE GENOMIC DNA]</scope>
    <source>
        <strain evidence="8">SpSt-339</strain>
    </source>
</reference>
<dbReference type="EMBL" id="DSOK01000173">
    <property type="protein sequence ID" value="HEN14997.1"/>
    <property type="molecule type" value="Genomic_DNA"/>
</dbReference>
<feature type="active site" description="Proton acceptor" evidence="5">
    <location>
        <position position="250"/>
    </location>
</feature>
<dbReference type="InterPro" id="IPR036390">
    <property type="entry name" value="WH_DNA-bd_sf"/>
</dbReference>
<dbReference type="InterPro" id="IPR001077">
    <property type="entry name" value="COMT_C"/>
</dbReference>
<dbReference type="InterPro" id="IPR016461">
    <property type="entry name" value="COMT-like"/>
</dbReference>
<proteinExistence type="predicted"/>
<accession>A0A7C2PGG5</accession>
<keyword evidence="4" id="KW-0949">S-adenosyl-L-methionine</keyword>
<comment type="subunit">
    <text evidence="1">Homodimer.</text>
</comment>
<keyword evidence="3 8" id="KW-0808">Transferase</keyword>
<dbReference type="Gene3D" id="3.40.50.150">
    <property type="entry name" value="Vaccinia Virus protein VP39"/>
    <property type="match status" value="1"/>
</dbReference>
<dbReference type="AlphaFoldDB" id="A0A7C2PGG5"/>
<feature type="domain" description="O-methyltransferase C-terminal" evidence="6">
    <location>
        <begin position="112"/>
        <end position="321"/>
    </location>
</feature>
<dbReference type="PROSITE" id="PS51683">
    <property type="entry name" value="SAM_OMT_II"/>
    <property type="match status" value="1"/>
</dbReference>
<gene>
    <name evidence="8" type="ORF">ENQ76_05945</name>
</gene>
<dbReference type="InterPro" id="IPR036388">
    <property type="entry name" value="WH-like_DNA-bd_sf"/>
</dbReference>
<feature type="domain" description="O-methyltransferase dimerisation" evidence="7">
    <location>
        <begin position="14"/>
        <end position="90"/>
    </location>
</feature>
<dbReference type="GO" id="GO:0008171">
    <property type="term" value="F:O-methyltransferase activity"/>
    <property type="evidence" value="ECO:0007669"/>
    <property type="project" value="InterPro"/>
</dbReference>
<evidence type="ECO:0000256" key="1">
    <source>
        <dbReference type="ARBA" id="ARBA00011738"/>
    </source>
</evidence>
<dbReference type="FunFam" id="1.10.10.10:FF:000358">
    <property type="entry name" value="Acetylserotonin O-methyltransferase"/>
    <property type="match status" value="1"/>
</dbReference>
<dbReference type="PANTHER" id="PTHR43712">
    <property type="entry name" value="PUTATIVE (AFU_ORTHOLOGUE AFUA_4G14580)-RELATED"/>
    <property type="match status" value="1"/>
</dbReference>
<dbReference type="FunFam" id="3.40.50.150:FF:000146">
    <property type="entry name" value="Acetylserotonin O-methyltransferase"/>
    <property type="match status" value="1"/>
</dbReference>
<protein>
    <submittedName>
        <fullName evidence="8">Homocysteine methyltransferase</fullName>
    </submittedName>
</protein>
<evidence type="ECO:0000313" key="8">
    <source>
        <dbReference type="EMBL" id="HEN14997.1"/>
    </source>
</evidence>
<evidence type="ECO:0000256" key="4">
    <source>
        <dbReference type="ARBA" id="ARBA00022691"/>
    </source>
</evidence>
<dbReference type="GO" id="GO:0032259">
    <property type="term" value="P:methylation"/>
    <property type="evidence" value="ECO:0007669"/>
    <property type="project" value="UniProtKB-KW"/>
</dbReference>
<comment type="caution">
    <text evidence="8">The sequence shown here is derived from an EMBL/GenBank/DDBJ whole genome shotgun (WGS) entry which is preliminary data.</text>
</comment>
<organism evidence="8">
    <name type="scientific">Schlesneria paludicola</name>
    <dbReference type="NCBI Taxonomy" id="360056"/>
    <lineage>
        <taxon>Bacteria</taxon>
        <taxon>Pseudomonadati</taxon>
        <taxon>Planctomycetota</taxon>
        <taxon>Planctomycetia</taxon>
        <taxon>Planctomycetales</taxon>
        <taxon>Planctomycetaceae</taxon>
        <taxon>Schlesneria</taxon>
    </lineage>
</organism>
<evidence type="ECO:0000259" key="7">
    <source>
        <dbReference type="Pfam" id="PF08100"/>
    </source>
</evidence>
<dbReference type="Gene3D" id="1.10.10.10">
    <property type="entry name" value="Winged helix-like DNA-binding domain superfamily/Winged helix DNA-binding domain"/>
    <property type="match status" value="1"/>
</dbReference>
<name>A0A7C2PGG5_9PLAN</name>
<dbReference type="Pfam" id="PF00891">
    <property type="entry name" value="Methyltransf_2"/>
    <property type="match status" value="1"/>
</dbReference>
<dbReference type="Pfam" id="PF08100">
    <property type="entry name" value="Dimerisation"/>
    <property type="match status" value="1"/>
</dbReference>